<dbReference type="PATRIC" id="fig|676032.3.peg.1850"/>
<sequence>MATLYRFYIKKFKYYVSVSDGKQTIGALSPNSSIYHDIPGCASPA</sequence>
<protein>
    <submittedName>
        <fullName evidence="1">Uncharacterized protein</fullName>
    </submittedName>
</protein>
<accession>F4BI50</accession>
<reference evidence="2" key="1">
    <citation type="journal article" date="2011" name="Appl. Environ. Microbiol.">
        <title>Common ancestry and novel genetic traits of Francisella novicida-like isolates from North America and Australia as revealed by comparative genomic analyses.</title>
        <authorList>
            <person name="Siddaramappa S."/>
            <person name="Challacombe J.F."/>
            <person name="Petersen J.M."/>
            <person name="Pillai S."/>
            <person name="Hogg G."/>
            <person name="Kuske C.R."/>
        </authorList>
    </citation>
    <scope>NUCLEOTIDE SEQUENCE [LARGE SCALE GENOMIC DNA]</scope>
    <source>
        <strain evidence="2">3523</strain>
    </source>
</reference>
<evidence type="ECO:0000313" key="2">
    <source>
        <dbReference type="Proteomes" id="UP000008303"/>
    </source>
</evidence>
<name>F4BI50_9GAMM</name>
<proteinExistence type="predicted"/>
<evidence type="ECO:0000313" key="1">
    <source>
        <dbReference type="EMBL" id="AEE27144.1"/>
    </source>
</evidence>
<organism evidence="1 2">
    <name type="scientific">Francisella hispaniensis</name>
    <dbReference type="NCBI Taxonomy" id="622488"/>
    <lineage>
        <taxon>Bacteria</taxon>
        <taxon>Pseudomonadati</taxon>
        <taxon>Pseudomonadota</taxon>
        <taxon>Gammaproteobacteria</taxon>
        <taxon>Thiotrichales</taxon>
        <taxon>Francisellaceae</taxon>
        <taxon>Francisella</taxon>
    </lineage>
</organism>
<dbReference type="AlphaFoldDB" id="F4BI50"/>
<dbReference type="Proteomes" id="UP000008303">
    <property type="component" value="Chromosome"/>
</dbReference>
<dbReference type="EMBL" id="CP002558">
    <property type="protein sequence ID" value="AEE27144.1"/>
    <property type="molecule type" value="Genomic_DNA"/>
</dbReference>
<dbReference type="HOGENOM" id="CLU_3200133_0_0_6"/>
<gene>
    <name evidence="1" type="ordered locus">FN3523_1841</name>
</gene>
<dbReference type="KEGG" id="fcn:FN3523_1841"/>